<organism evidence="9 10">
    <name type="scientific">Uabimicrobium amorphum</name>
    <dbReference type="NCBI Taxonomy" id="2596890"/>
    <lineage>
        <taxon>Bacteria</taxon>
        <taxon>Pseudomonadati</taxon>
        <taxon>Planctomycetota</taxon>
        <taxon>Candidatus Uabimicrobiia</taxon>
        <taxon>Candidatus Uabimicrobiales</taxon>
        <taxon>Candidatus Uabimicrobiaceae</taxon>
        <taxon>Candidatus Uabimicrobium</taxon>
    </lineage>
</organism>
<dbReference type="InterPro" id="IPR000456">
    <property type="entry name" value="Ribosomal_bL17"/>
</dbReference>
<dbReference type="GO" id="GO:0006412">
    <property type="term" value="P:translation"/>
    <property type="evidence" value="ECO:0007669"/>
    <property type="project" value="InterPro"/>
</dbReference>
<proteinExistence type="inferred from homology"/>
<keyword evidence="3 5" id="KW-0687">Ribonucleoprotein</keyword>
<evidence type="ECO:0000256" key="1">
    <source>
        <dbReference type="ARBA" id="ARBA00008777"/>
    </source>
</evidence>
<accession>A0A5S9IS01</accession>
<keyword evidence="7" id="KW-0175">Coiled coil</keyword>
<dbReference type="PROSITE" id="PS01167">
    <property type="entry name" value="RIBOSOMAL_L17"/>
    <property type="match status" value="1"/>
</dbReference>
<evidence type="ECO:0000313" key="9">
    <source>
        <dbReference type="EMBL" id="BBM85605.1"/>
    </source>
</evidence>
<evidence type="ECO:0000256" key="4">
    <source>
        <dbReference type="ARBA" id="ARBA00035494"/>
    </source>
</evidence>
<evidence type="ECO:0000256" key="5">
    <source>
        <dbReference type="RuleBase" id="RU000660"/>
    </source>
</evidence>
<dbReference type="AlphaFoldDB" id="A0A5S9IS01"/>
<evidence type="ECO:0000256" key="3">
    <source>
        <dbReference type="ARBA" id="ARBA00023274"/>
    </source>
</evidence>
<dbReference type="Gene3D" id="3.90.1030.10">
    <property type="entry name" value="Ribosomal protein L17"/>
    <property type="match status" value="1"/>
</dbReference>
<protein>
    <recommendedName>
        <fullName evidence="4 6">50S ribosomal protein L17</fullName>
    </recommendedName>
</protein>
<evidence type="ECO:0000256" key="6">
    <source>
        <dbReference type="RuleBase" id="RU000661"/>
    </source>
</evidence>
<dbReference type="NCBIfam" id="TIGR00059">
    <property type="entry name" value="L17"/>
    <property type="match status" value="1"/>
</dbReference>
<evidence type="ECO:0000256" key="8">
    <source>
        <dbReference type="SAM" id="MobiDB-lite"/>
    </source>
</evidence>
<dbReference type="GO" id="GO:0003735">
    <property type="term" value="F:structural constituent of ribosome"/>
    <property type="evidence" value="ECO:0007669"/>
    <property type="project" value="InterPro"/>
</dbReference>
<evidence type="ECO:0000256" key="2">
    <source>
        <dbReference type="ARBA" id="ARBA00022980"/>
    </source>
</evidence>
<dbReference type="PANTHER" id="PTHR14413">
    <property type="entry name" value="RIBOSOMAL PROTEIN L17"/>
    <property type="match status" value="1"/>
</dbReference>
<gene>
    <name evidence="9" type="ORF">UABAM_03979</name>
</gene>
<name>A0A5S9IS01_UABAM</name>
<keyword evidence="10" id="KW-1185">Reference proteome</keyword>
<dbReference type="InterPro" id="IPR036373">
    <property type="entry name" value="Ribosomal_bL17_sf"/>
</dbReference>
<dbReference type="SUPFAM" id="SSF64263">
    <property type="entry name" value="Prokaryotic ribosomal protein L17"/>
    <property type="match status" value="1"/>
</dbReference>
<dbReference type="Proteomes" id="UP000326354">
    <property type="component" value="Chromosome"/>
</dbReference>
<keyword evidence="2 5" id="KW-0689">Ribosomal protein</keyword>
<evidence type="ECO:0000313" key="10">
    <source>
        <dbReference type="Proteomes" id="UP000326354"/>
    </source>
</evidence>
<dbReference type="InterPro" id="IPR047859">
    <property type="entry name" value="Ribosomal_bL17_CS"/>
</dbReference>
<dbReference type="Pfam" id="PF01196">
    <property type="entry name" value="Ribosomal_L17"/>
    <property type="match status" value="1"/>
</dbReference>
<dbReference type="EMBL" id="AP019860">
    <property type="protein sequence ID" value="BBM85605.1"/>
    <property type="molecule type" value="Genomic_DNA"/>
</dbReference>
<dbReference type="GO" id="GO:0022625">
    <property type="term" value="C:cytosolic large ribosomal subunit"/>
    <property type="evidence" value="ECO:0007669"/>
    <property type="project" value="TreeGrafter"/>
</dbReference>
<feature type="compositionally biased region" description="Basic and acidic residues" evidence="8">
    <location>
        <begin position="172"/>
        <end position="189"/>
    </location>
</feature>
<evidence type="ECO:0000256" key="7">
    <source>
        <dbReference type="SAM" id="Coils"/>
    </source>
</evidence>
<feature type="region of interest" description="Disordered" evidence="8">
    <location>
        <begin position="146"/>
        <end position="198"/>
    </location>
</feature>
<comment type="similarity">
    <text evidence="1 5">Belongs to the bacterial ribosomal protein bL17 family.</text>
</comment>
<dbReference type="PANTHER" id="PTHR14413:SF16">
    <property type="entry name" value="LARGE RIBOSOMAL SUBUNIT PROTEIN BL17M"/>
    <property type="match status" value="1"/>
</dbReference>
<dbReference type="RefSeq" id="WP_229759282.1">
    <property type="nucleotide sequence ID" value="NZ_AP019860.1"/>
</dbReference>
<reference evidence="9 10" key="1">
    <citation type="submission" date="2019-08" db="EMBL/GenBank/DDBJ databases">
        <title>Complete genome sequence of Candidatus Uab amorphum.</title>
        <authorList>
            <person name="Shiratori T."/>
            <person name="Suzuki S."/>
            <person name="Kakizawa Y."/>
            <person name="Ishida K."/>
        </authorList>
    </citation>
    <scope>NUCLEOTIDE SEQUENCE [LARGE SCALE GENOMIC DNA]</scope>
    <source>
        <strain evidence="9 10">SRT547</strain>
    </source>
</reference>
<sequence length="198" mass="22992">MRHRKRGRSLGRSSSHRKALASNLLRSLFQHGTIVTTLAKAKEFAPQADKLITIAKRAEVKAKELSEKLENSEQENVEQQVNALKAFYFKRALSILQDRKLVQRLFYDIAPQYAERAGGYTQVLHLDKNRLGDNARQAVLKLVEELPEESEREKTSEELELEKERRKKDEKKKKEQEKKAKARAKEKEKAKKAKQKNK</sequence>
<feature type="coiled-coil region" evidence="7">
    <location>
        <begin position="48"/>
        <end position="82"/>
    </location>
</feature>
<dbReference type="KEGG" id="uam:UABAM_03979"/>